<dbReference type="SUPFAM" id="SSF53448">
    <property type="entry name" value="Nucleotide-diphospho-sugar transferases"/>
    <property type="match status" value="1"/>
</dbReference>
<reference evidence="5" key="1">
    <citation type="journal article" date="2016" name="Genome Announc.">
        <title>Draft genome sequence of Aspergillus niger strain An76.</title>
        <authorList>
            <person name="Gong W."/>
            <person name="Cheng Z."/>
            <person name="Zhang H."/>
            <person name="Liu L."/>
            <person name="Gao P."/>
            <person name="Wang L."/>
        </authorList>
    </citation>
    <scope>NUCLEOTIDE SEQUENCE [LARGE SCALE GENOMIC DNA]</scope>
    <source>
        <strain evidence="5">An76</strain>
    </source>
</reference>
<keyword evidence="3" id="KW-0812">Transmembrane</keyword>
<comment type="similarity">
    <text evidence="1">Belongs to the glycosyltransferase 32 family.</text>
</comment>
<accession>A0A100IPJ1</accession>
<dbReference type="VEuPathDB" id="FungiDB:ASPNIDRAFT2_1182665"/>
<dbReference type="GO" id="GO:0051999">
    <property type="term" value="P:mannosyl-inositol phosphorylceramide biosynthetic process"/>
    <property type="evidence" value="ECO:0007669"/>
    <property type="project" value="TreeGrafter"/>
</dbReference>
<dbReference type="PANTHER" id="PTHR32385">
    <property type="entry name" value="MANNOSYL PHOSPHORYLINOSITOL CERAMIDE SYNTHASE"/>
    <property type="match status" value="1"/>
</dbReference>
<dbReference type="VEuPathDB" id="FungiDB:ATCC64974_42750"/>
<dbReference type="InterPro" id="IPR007577">
    <property type="entry name" value="GlycoTrfase_DXD_sugar-bd_CS"/>
</dbReference>
<protein>
    <submittedName>
        <fullName evidence="4">Glycosyl transferase</fullName>
    </submittedName>
</protein>
<keyword evidence="3" id="KW-1133">Transmembrane helix</keyword>
<dbReference type="VEuPathDB" id="FungiDB:M747DRAFT_299954"/>
<dbReference type="Pfam" id="PF04488">
    <property type="entry name" value="Gly_transf_sug"/>
    <property type="match status" value="1"/>
</dbReference>
<evidence type="ECO:0000256" key="3">
    <source>
        <dbReference type="SAM" id="Phobius"/>
    </source>
</evidence>
<comment type="caution">
    <text evidence="4">The sequence shown here is derived from an EMBL/GenBank/DDBJ whole genome shotgun (WGS) entry which is preliminary data.</text>
</comment>
<dbReference type="GO" id="GO:0000030">
    <property type="term" value="F:mannosyltransferase activity"/>
    <property type="evidence" value="ECO:0007669"/>
    <property type="project" value="TreeGrafter"/>
</dbReference>
<gene>
    <name evidence="4" type="ORF">ABL_07662</name>
</gene>
<evidence type="ECO:0000313" key="4">
    <source>
        <dbReference type="EMBL" id="GAQ45001.1"/>
    </source>
</evidence>
<evidence type="ECO:0000313" key="5">
    <source>
        <dbReference type="Proteomes" id="UP000068243"/>
    </source>
</evidence>
<dbReference type="EMBL" id="BCMY01000014">
    <property type="protein sequence ID" value="GAQ45001.1"/>
    <property type="molecule type" value="Genomic_DNA"/>
</dbReference>
<evidence type="ECO:0000256" key="2">
    <source>
        <dbReference type="ARBA" id="ARBA00022679"/>
    </source>
</evidence>
<dbReference type="PANTHER" id="PTHR32385:SF15">
    <property type="entry name" value="INOSITOL PHOSPHOCERAMIDE MANNOSYLTRANSFERASE 1"/>
    <property type="match status" value="1"/>
</dbReference>
<dbReference type="OrthoDB" id="3647at2759"/>
<name>A0A100IPJ1_ASPNG</name>
<dbReference type="Proteomes" id="UP000068243">
    <property type="component" value="Unassembled WGS sequence"/>
</dbReference>
<dbReference type="InterPro" id="IPR051706">
    <property type="entry name" value="Glycosyltransferase_domain"/>
</dbReference>
<dbReference type="GO" id="GO:0016020">
    <property type="term" value="C:membrane"/>
    <property type="evidence" value="ECO:0007669"/>
    <property type="project" value="GOC"/>
</dbReference>
<proteinExistence type="inferred from homology"/>
<dbReference type="AlphaFoldDB" id="A0A100IPJ1"/>
<organism evidence="4 5">
    <name type="scientific">Aspergillus niger</name>
    <dbReference type="NCBI Taxonomy" id="5061"/>
    <lineage>
        <taxon>Eukaryota</taxon>
        <taxon>Fungi</taxon>
        <taxon>Dikarya</taxon>
        <taxon>Ascomycota</taxon>
        <taxon>Pezizomycotina</taxon>
        <taxon>Eurotiomycetes</taxon>
        <taxon>Eurotiomycetidae</taxon>
        <taxon>Eurotiales</taxon>
        <taxon>Aspergillaceae</taxon>
        <taxon>Aspergillus</taxon>
        <taxon>Aspergillus subgen. Circumdati</taxon>
    </lineage>
</organism>
<dbReference type="OMA" id="MWTSYPF"/>
<evidence type="ECO:0000256" key="1">
    <source>
        <dbReference type="ARBA" id="ARBA00009003"/>
    </source>
</evidence>
<dbReference type="InterPro" id="IPR029044">
    <property type="entry name" value="Nucleotide-diphossugar_trans"/>
</dbReference>
<feature type="transmembrane region" description="Helical" evidence="3">
    <location>
        <begin position="6"/>
        <end position="33"/>
    </location>
</feature>
<keyword evidence="3" id="KW-0472">Membrane</keyword>
<dbReference type="VEuPathDB" id="FungiDB:An05g02310"/>
<dbReference type="Gene3D" id="3.90.550.20">
    <property type="match status" value="1"/>
</dbReference>
<sequence>MKNIYTHILLAVIVIFILAGLLSPFIWNLYLLLRLPFLWKAIFEKGILSQKLQTSDATSSMLDNTHYAADAGLNASIPAKLHYIYLDNTDALQSEWQDARNACLIQNPDWTIFIWDSSSARYFVRNYYPHLLSTWDSYPYPEQRVNALRYMILYTYGGALLDNRLICRYSLEPLRQYSFVAPTASPFGISSSMMLASPYNPYVRDLVRYLPIFNHRWLFMPHFTAMLSTGDYYASYVALVP</sequence>
<keyword evidence="2 4" id="KW-0808">Transferase</keyword>